<name>A0AAP8D655_RALSL</name>
<evidence type="ECO:0000313" key="2">
    <source>
        <dbReference type="Proteomes" id="UP000216164"/>
    </source>
</evidence>
<organism evidence="1 2">
    <name type="scientific">Ralstonia solanacearum K60</name>
    <dbReference type="NCBI Taxonomy" id="1091042"/>
    <lineage>
        <taxon>Bacteria</taxon>
        <taxon>Pseudomonadati</taxon>
        <taxon>Pseudomonadota</taxon>
        <taxon>Betaproteobacteria</taxon>
        <taxon>Burkholderiales</taxon>
        <taxon>Burkholderiaceae</taxon>
        <taxon>Ralstonia</taxon>
        <taxon>Ralstonia solanacearum species complex</taxon>
    </lineage>
</organism>
<gene>
    <name evidence="1" type="ORF">B7R77_16210</name>
</gene>
<proteinExistence type="predicted"/>
<sequence length="61" mass="6976">MRVPHSIQREKDAQKKSGRRKLAEGLAITATHILAEALPGFCYRRENLNIEVHGHRINTSR</sequence>
<dbReference type="EMBL" id="NCTK01000001">
    <property type="protein sequence ID" value="OYQ14645.1"/>
    <property type="molecule type" value="Genomic_DNA"/>
</dbReference>
<evidence type="ECO:0000313" key="1">
    <source>
        <dbReference type="EMBL" id="OYQ14645.1"/>
    </source>
</evidence>
<accession>A0AAP8D655</accession>
<reference evidence="1 2" key="1">
    <citation type="submission" date="2017-04" db="EMBL/GenBank/DDBJ databases">
        <title>Genome Announcement: Closed genomes of Ralstonia solanacearum strains K60, UW551, and UW700.</title>
        <authorList>
            <person name="Hayes M."/>
            <person name="Macintyre A.M."/>
            <person name="Allen C."/>
        </authorList>
    </citation>
    <scope>NUCLEOTIDE SEQUENCE [LARGE SCALE GENOMIC DNA]</scope>
    <source>
        <strain evidence="1 2">UW25</strain>
    </source>
</reference>
<dbReference type="AlphaFoldDB" id="A0AAP8D655"/>
<dbReference type="Proteomes" id="UP000216164">
    <property type="component" value="Unassembled WGS sequence"/>
</dbReference>
<comment type="caution">
    <text evidence="1">The sequence shown here is derived from an EMBL/GenBank/DDBJ whole genome shotgun (WGS) entry which is preliminary data.</text>
</comment>
<protein>
    <submittedName>
        <fullName evidence="1">Uncharacterized protein</fullName>
    </submittedName>
</protein>